<organism evidence="5 6">
    <name type="scientific">Paractinoplanes pyxinae</name>
    <dbReference type="NCBI Taxonomy" id="2997416"/>
    <lineage>
        <taxon>Bacteria</taxon>
        <taxon>Bacillati</taxon>
        <taxon>Actinomycetota</taxon>
        <taxon>Actinomycetes</taxon>
        <taxon>Micromonosporales</taxon>
        <taxon>Micromonosporaceae</taxon>
        <taxon>Paractinoplanes</taxon>
    </lineage>
</organism>
<evidence type="ECO:0000256" key="2">
    <source>
        <dbReference type="ARBA" id="ARBA00023004"/>
    </source>
</evidence>
<dbReference type="InterPro" id="IPR009056">
    <property type="entry name" value="Cyt_c-like_dom"/>
</dbReference>
<gene>
    <name evidence="5" type="ORF">OWR29_26525</name>
</gene>
<keyword evidence="1 3" id="KW-0479">Metal-binding</keyword>
<evidence type="ECO:0000256" key="3">
    <source>
        <dbReference type="PROSITE-ProRule" id="PRU00433"/>
    </source>
</evidence>
<proteinExistence type="predicted"/>
<dbReference type="RefSeq" id="WP_267565961.1">
    <property type="nucleotide sequence ID" value="NZ_JAPNTZ010000009.1"/>
</dbReference>
<reference evidence="5" key="1">
    <citation type="submission" date="2022-11" db="EMBL/GenBank/DDBJ databases">
        <authorList>
            <person name="Somphong A."/>
            <person name="Phongsopitanun W."/>
        </authorList>
    </citation>
    <scope>NUCLEOTIDE SEQUENCE</scope>
    <source>
        <strain evidence="5">Pm04-4</strain>
    </source>
</reference>
<evidence type="ECO:0000259" key="4">
    <source>
        <dbReference type="PROSITE" id="PS51007"/>
    </source>
</evidence>
<keyword evidence="2 3" id="KW-0408">Iron</keyword>
<keyword evidence="6" id="KW-1185">Reference proteome</keyword>
<dbReference type="CDD" id="cd06223">
    <property type="entry name" value="PRTases_typeI"/>
    <property type="match status" value="1"/>
</dbReference>
<protein>
    <recommendedName>
        <fullName evidence="4">Cytochrome c domain-containing protein</fullName>
    </recommendedName>
</protein>
<feature type="domain" description="Cytochrome c" evidence="4">
    <location>
        <begin position="17"/>
        <end position="161"/>
    </location>
</feature>
<accession>A0ABT4B504</accession>
<dbReference type="SUPFAM" id="SSF53271">
    <property type="entry name" value="PRTase-like"/>
    <property type="match status" value="1"/>
</dbReference>
<dbReference type="InterPro" id="IPR029057">
    <property type="entry name" value="PRTase-like"/>
</dbReference>
<dbReference type="PROSITE" id="PS51007">
    <property type="entry name" value="CYTC"/>
    <property type="match status" value="1"/>
</dbReference>
<dbReference type="EMBL" id="JAPNTZ010000009">
    <property type="protein sequence ID" value="MCY1141569.1"/>
    <property type="molecule type" value="Genomic_DNA"/>
</dbReference>
<evidence type="ECO:0000313" key="6">
    <source>
        <dbReference type="Proteomes" id="UP001151002"/>
    </source>
</evidence>
<keyword evidence="3" id="KW-0349">Heme</keyword>
<dbReference type="InterPro" id="IPR000836">
    <property type="entry name" value="PRTase_dom"/>
</dbReference>
<sequence length="264" mass="28627">MTRWKVCHALPTLRQWADAQTGEQHAVLRQRNYLRNPLPAGEGICVVCHSSAGEGFARCYQCEQHRMAGGDGLADVVAPIAYAVKGDQHAHALAVYKANRPSALAKRNLSSLAILFIAYHWECLARAVGGDFTHIASVPSTRGRPGSHPVDDVVTRRISIPAVSVKANAVYQSDDRRFHPDRFVVDAGIDGARVLLVDDTWTTGSRIQSLALALKRAGAAAVAIVVLGRHVNPGYGPSKALVARLRQEPDFDLRKCVLESEPVS</sequence>
<dbReference type="Gene3D" id="3.40.50.2020">
    <property type="match status" value="1"/>
</dbReference>
<evidence type="ECO:0000256" key="1">
    <source>
        <dbReference type="ARBA" id="ARBA00022723"/>
    </source>
</evidence>
<name>A0ABT4B504_9ACTN</name>
<evidence type="ECO:0000313" key="5">
    <source>
        <dbReference type="EMBL" id="MCY1141569.1"/>
    </source>
</evidence>
<dbReference type="Proteomes" id="UP001151002">
    <property type="component" value="Unassembled WGS sequence"/>
</dbReference>
<comment type="caution">
    <text evidence="5">The sequence shown here is derived from an EMBL/GenBank/DDBJ whole genome shotgun (WGS) entry which is preliminary data.</text>
</comment>